<dbReference type="Pfam" id="PF00501">
    <property type="entry name" value="AMP-binding"/>
    <property type="match status" value="1"/>
</dbReference>
<dbReference type="GO" id="GO:0016020">
    <property type="term" value="C:membrane"/>
    <property type="evidence" value="ECO:0007669"/>
    <property type="project" value="TreeGrafter"/>
</dbReference>
<keyword evidence="1" id="KW-0547">Nucleotide-binding</keyword>
<protein>
    <submittedName>
        <fullName evidence="4">AMP-dependent synthetase</fullName>
    </submittedName>
</protein>
<comment type="caution">
    <text evidence="4">The sequence shown here is derived from an EMBL/GenBank/DDBJ whole genome shotgun (WGS) entry which is preliminary data.</text>
</comment>
<dbReference type="Gene3D" id="3.40.50.12780">
    <property type="entry name" value="N-terminal domain of ligase-like"/>
    <property type="match status" value="1"/>
</dbReference>
<evidence type="ECO:0000259" key="3">
    <source>
        <dbReference type="Pfam" id="PF00501"/>
    </source>
</evidence>
<name>A0AAN4VTD5_9BACT</name>
<dbReference type="InterPro" id="IPR042099">
    <property type="entry name" value="ANL_N_sf"/>
</dbReference>
<dbReference type="PANTHER" id="PTHR43272">
    <property type="entry name" value="LONG-CHAIN-FATTY-ACID--COA LIGASE"/>
    <property type="match status" value="1"/>
</dbReference>
<accession>A0AAN4VTD5</accession>
<reference evidence="4 5" key="1">
    <citation type="submission" date="2021-12" db="EMBL/GenBank/DDBJ databases">
        <title>Genome sequencing of bacteria with rrn-lacking chromosome and rrn-plasmid.</title>
        <authorList>
            <person name="Anda M."/>
            <person name="Iwasaki W."/>
        </authorList>
    </citation>
    <scope>NUCLEOTIDE SEQUENCE [LARGE SCALE GENOMIC DNA]</scope>
    <source>
        <strain evidence="4 5">NBRC 15940</strain>
    </source>
</reference>
<sequence length="617" mass="70528">MDKNSLLDLFEKAVHAFGPQPLFWQWQEGVFSPITYQETSQHVHGYANGWKNLGLNRGEKVALWLDSSPLWVITEISIWYAGGVAVPMNLKTEINTLIWQIKHAECQHLVLEEHLVEQILPHLPALPENLHLWYNRKNQRFEHPQITPLQELLDFGDQVPLIPTTELATIIFTSGTSADPRAVLLSHENLRTNVLQIKKRIPIPPEARTFMLLPLDHAFAHTVGLYSVIIQGGSIGFPPQGKSMMEILRMIPEILQSFQPDFLLLVPALIKSLRLYVERAVRSLGEEVEKDYRNALALAYQKARSGDELGYVKRLSAFFMTHAVLNKLKDKLFPNLKFMVTGGAYLDRNVIFYFNALGLPVYQGYGLTEASPVVSTNNEQYQKVGSVGMPLSMVEVEIRDEKGERLPLEKTGEIVVKGTNVTRGYFKNTEATNLLIRDKWLHTGDIGKIDSEGYLYVLGRIKSLLISSDGEKFPPEMVEADIEEFCSCIDAVCLFNNQSPYTLALVVPNVANIRKKALEKHIGNKELIPFTLKTIEEELINFRKATAFEAKWTPNRFRLMMEPMSIQNRFLNHNYKMIRPRVHDFYAAEIEEIFRKKDRNTNDPINLERARSLHVSH</sequence>
<organism evidence="4 5">
    <name type="scientific">Persicobacter diffluens</name>
    <dbReference type="NCBI Taxonomy" id="981"/>
    <lineage>
        <taxon>Bacteria</taxon>
        <taxon>Pseudomonadati</taxon>
        <taxon>Bacteroidota</taxon>
        <taxon>Cytophagia</taxon>
        <taxon>Cytophagales</taxon>
        <taxon>Persicobacteraceae</taxon>
        <taxon>Persicobacter</taxon>
    </lineage>
</organism>
<dbReference type="EMBL" id="BQKE01000001">
    <property type="protein sequence ID" value="GJM59631.1"/>
    <property type="molecule type" value="Genomic_DNA"/>
</dbReference>
<proteinExistence type="predicted"/>
<evidence type="ECO:0000313" key="5">
    <source>
        <dbReference type="Proteomes" id="UP001310022"/>
    </source>
</evidence>
<evidence type="ECO:0000256" key="1">
    <source>
        <dbReference type="ARBA" id="ARBA00022741"/>
    </source>
</evidence>
<evidence type="ECO:0000256" key="2">
    <source>
        <dbReference type="ARBA" id="ARBA00022840"/>
    </source>
</evidence>
<dbReference type="PANTHER" id="PTHR43272:SF33">
    <property type="entry name" value="AMP-BINDING DOMAIN-CONTAINING PROTEIN-RELATED"/>
    <property type="match status" value="1"/>
</dbReference>
<keyword evidence="2" id="KW-0067">ATP-binding</keyword>
<keyword evidence="5" id="KW-1185">Reference proteome</keyword>
<dbReference type="InterPro" id="IPR000873">
    <property type="entry name" value="AMP-dep_synth/lig_dom"/>
</dbReference>
<dbReference type="SUPFAM" id="SSF56801">
    <property type="entry name" value="Acetyl-CoA synthetase-like"/>
    <property type="match status" value="1"/>
</dbReference>
<gene>
    <name evidence="4" type="ORF">PEDI_01830</name>
</gene>
<feature type="domain" description="AMP-dependent synthetase/ligase" evidence="3">
    <location>
        <begin position="33"/>
        <end position="426"/>
    </location>
</feature>
<dbReference type="GO" id="GO:0005524">
    <property type="term" value="F:ATP binding"/>
    <property type="evidence" value="ECO:0007669"/>
    <property type="project" value="UniProtKB-KW"/>
</dbReference>
<dbReference type="RefSeq" id="WP_338235630.1">
    <property type="nucleotide sequence ID" value="NZ_BQKE01000001.1"/>
</dbReference>
<dbReference type="AlphaFoldDB" id="A0AAN4VTD5"/>
<dbReference type="GO" id="GO:0004467">
    <property type="term" value="F:long-chain fatty acid-CoA ligase activity"/>
    <property type="evidence" value="ECO:0007669"/>
    <property type="project" value="TreeGrafter"/>
</dbReference>
<evidence type="ECO:0000313" key="4">
    <source>
        <dbReference type="EMBL" id="GJM59631.1"/>
    </source>
</evidence>
<dbReference type="Proteomes" id="UP001310022">
    <property type="component" value="Unassembled WGS sequence"/>
</dbReference>